<evidence type="ECO:0000313" key="7">
    <source>
        <dbReference type="EMBL" id="KAF4449005.1"/>
    </source>
</evidence>
<evidence type="ECO:0000259" key="6">
    <source>
        <dbReference type="Pfam" id="PF08022"/>
    </source>
</evidence>
<sequence length="570" mass="64558">MNGLTISPFVAALPKIELHIHIEGTLQPALRWKLARRNNVALRWRDRVYQTYEELLESYQVTYNHRPELGGPKNVPAFLEAYFAGCEVLLKEEDFYELAMEYLARCQEMNVRYTEPFFDIQAHTRRGVKAEDVLNGYLRAQNDAAAKFGVHSNWILCFIRDEPVEEGEAAYEAARPWARIEGGKGLFHAVGLASNAYERPPNLFKNTFAKARKDGLHITTHCDFGQKDTHEHIRQAIFDIGIERIDHGLDILDKDELVEGLLRKNIVFLVLHILLAVFVIVDCWYHIYYWKPLSGIYELWIYMVCAVCAFDRFIRVLRVAKNGTRRANIVEISDEIVRIDISGVRWLSAPGYHAYIYFPTLEPLRAWQNHPFSVTNSALLRKTSVWPQISPHLNDVEISQKSSQIAISQSSPGIDSISLYIKKHGGTTRILQERSDLPVLLEDPYCGNLSRDVLKCDRILLIGGGIGIPGLLSWTHAHVNVKLAWSMKESYRPLLQDLEPALSTATDKLVLVGEWLDVESLLEHEVEAGWKKVGVVACGPAGLCDLTRAAVSKIGKVNSVAFELEVDAFA</sequence>
<feature type="transmembrane region" description="Helical" evidence="4">
    <location>
        <begin position="299"/>
        <end position="317"/>
    </location>
</feature>
<evidence type="ECO:0000256" key="3">
    <source>
        <dbReference type="ARBA" id="ARBA00022801"/>
    </source>
</evidence>
<dbReference type="Gene3D" id="3.20.20.140">
    <property type="entry name" value="Metal-dependent hydrolases"/>
    <property type="match status" value="1"/>
</dbReference>
<dbReference type="SUPFAM" id="SSF51556">
    <property type="entry name" value="Metallo-dependent hydrolases"/>
    <property type="match status" value="1"/>
</dbReference>
<keyword evidence="4" id="KW-1133">Transmembrane helix</keyword>
<comment type="caution">
    <text evidence="7">The sequence shown here is derived from an EMBL/GenBank/DDBJ whole genome shotgun (WGS) entry which is preliminary data.</text>
</comment>
<dbReference type="CDD" id="cd06186">
    <property type="entry name" value="NOX_Duox_like_FAD_NADP"/>
    <property type="match status" value="1"/>
</dbReference>
<dbReference type="GO" id="GO:0046872">
    <property type="term" value="F:metal ion binding"/>
    <property type="evidence" value="ECO:0007669"/>
    <property type="project" value="UniProtKB-KW"/>
</dbReference>
<dbReference type="Proteomes" id="UP000605986">
    <property type="component" value="Unassembled WGS sequence"/>
</dbReference>
<dbReference type="GO" id="GO:0016491">
    <property type="term" value="F:oxidoreductase activity"/>
    <property type="evidence" value="ECO:0007669"/>
    <property type="project" value="InterPro"/>
</dbReference>
<dbReference type="InterPro" id="IPR039261">
    <property type="entry name" value="FNR_nucleotide-bd"/>
</dbReference>
<keyword evidence="4" id="KW-0472">Membrane</keyword>
<dbReference type="InterPro" id="IPR006330">
    <property type="entry name" value="Ado/ade_deaminase"/>
</dbReference>
<dbReference type="InterPro" id="IPR001365">
    <property type="entry name" value="A_deaminase_dom"/>
</dbReference>
<dbReference type="GO" id="GO:0005829">
    <property type="term" value="C:cytosol"/>
    <property type="evidence" value="ECO:0007669"/>
    <property type="project" value="TreeGrafter"/>
</dbReference>
<dbReference type="GO" id="GO:0006146">
    <property type="term" value="P:adenine catabolic process"/>
    <property type="evidence" value="ECO:0007669"/>
    <property type="project" value="TreeGrafter"/>
</dbReference>
<dbReference type="OrthoDB" id="272271at2759"/>
<reference evidence="7" key="1">
    <citation type="submission" date="2020-01" db="EMBL/GenBank/DDBJ databases">
        <title>Identification and distribution of gene clusters putatively required for synthesis of sphingolipid metabolism inhibitors in phylogenetically diverse species of the filamentous fungus Fusarium.</title>
        <authorList>
            <person name="Kim H.-S."/>
            <person name="Busman M."/>
            <person name="Brown D.W."/>
            <person name="Divon H."/>
            <person name="Uhlig S."/>
            <person name="Proctor R.H."/>
        </authorList>
    </citation>
    <scope>NUCLEOTIDE SEQUENCE</scope>
    <source>
        <strain evidence="7">NRRL 53441</strain>
    </source>
</reference>
<dbReference type="InterPro" id="IPR013112">
    <property type="entry name" value="FAD-bd_8"/>
</dbReference>
<keyword evidence="8" id="KW-1185">Reference proteome</keyword>
<evidence type="ECO:0000256" key="4">
    <source>
        <dbReference type="SAM" id="Phobius"/>
    </source>
</evidence>
<evidence type="ECO:0000259" key="5">
    <source>
        <dbReference type="Pfam" id="PF00962"/>
    </source>
</evidence>
<dbReference type="GO" id="GO:0000034">
    <property type="term" value="F:adenine deaminase activity"/>
    <property type="evidence" value="ECO:0007669"/>
    <property type="project" value="TreeGrafter"/>
</dbReference>
<protein>
    <submittedName>
        <fullName evidence="7">Adenosine deaminase</fullName>
    </submittedName>
</protein>
<name>A0A8H4KCZ4_9HYPO</name>
<accession>A0A8H4KCZ4</accession>
<keyword evidence="3" id="KW-0378">Hydrolase</keyword>
<feature type="transmembrane region" description="Helical" evidence="4">
    <location>
        <begin position="266"/>
        <end position="287"/>
    </location>
</feature>
<evidence type="ECO:0000256" key="1">
    <source>
        <dbReference type="ARBA" id="ARBA00001947"/>
    </source>
</evidence>
<evidence type="ECO:0000313" key="8">
    <source>
        <dbReference type="Proteomes" id="UP000605986"/>
    </source>
</evidence>
<evidence type="ECO:0000256" key="2">
    <source>
        <dbReference type="ARBA" id="ARBA00022723"/>
    </source>
</evidence>
<proteinExistence type="predicted"/>
<dbReference type="Pfam" id="PF08022">
    <property type="entry name" value="FAD_binding_8"/>
    <property type="match status" value="1"/>
</dbReference>
<keyword evidence="2" id="KW-0479">Metal-binding</keyword>
<dbReference type="EMBL" id="JAADJG010000309">
    <property type="protein sequence ID" value="KAF4449005.1"/>
    <property type="molecule type" value="Genomic_DNA"/>
</dbReference>
<dbReference type="PANTHER" id="PTHR43114:SF7">
    <property type="entry name" value="ADENOSINE DEAMINASE DOMAIN-CONTAINING PROTEIN"/>
    <property type="match status" value="1"/>
</dbReference>
<dbReference type="GO" id="GO:0043103">
    <property type="term" value="P:hypoxanthine salvage"/>
    <property type="evidence" value="ECO:0007669"/>
    <property type="project" value="TreeGrafter"/>
</dbReference>
<dbReference type="AlphaFoldDB" id="A0A8H4KCZ4"/>
<gene>
    <name evidence="7" type="ORF">F53441_7655</name>
</gene>
<dbReference type="SUPFAM" id="SSF52343">
    <property type="entry name" value="Ferredoxin reductase-like, C-terminal NADP-linked domain"/>
    <property type="match status" value="1"/>
</dbReference>
<dbReference type="PANTHER" id="PTHR43114">
    <property type="entry name" value="ADENINE DEAMINASE"/>
    <property type="match status" value="1"/>
</dbReference>
<keyword evidence="4" id="KW-0812">Transmembrane</keyword>
<feature type="domain" description="Adenosine deaminase" evidence="5">
    <location>
        <begin position="14"/>
        <end position="268"/>
    </location>
</feature>
<organism evidence="7 8">
    <name type="scientific">Fusarium austroafricanum</name>
    <dbReference type="NCBI Taxonomy" id="2364996"/>
    <lineage>
        <taxon>Eukaryota</taxon>
        <taxon>Fungi</taxon>
        <taxon>Dikarya</taxon>
        <taxon>Ascomycota</taxon>
        <taxon>Pezizomycotina</taxon>
        <taxon>Sordariomycetes</taxon>
        <taxon>Hypocreomycetidae</taxon>
        <taxon>Hypocreales</taxon>
        <taxon>Nectriaceae</taxon>
        <taxon>Fusarium</taxon>
        <taxon>Fusarium concolor species complex</taxon>
    </lineage>
</organism>
<dbReference type="InterPro" id="IPR032466">
    <property type="entry name" value="Metal_Hydrolase"/>
</dbReference>
<feature type="domain" description="FAD-binding 8" evidence="6">
    <location>
        <begin position="325"/>
        <end position="378"/>
    </location>
</feature>
<dbReference type="Pfam" id="PF00962">
    <property type="entry name" value="A_deaminase"/>
    <property type="match status" value="1"/>
</dbReference>
<comment type="cofactor">
    <cofactor evidence="1">
        <name>Zn(2+)</name>
        <dbReference type="ChEBI" id="CHEBI:29105"/>
    </cofactor>
</comment>